<evidence type="ECO:0000313" key="4">
    <source>
        <dbReference type="Proteomes" id="UP001149719"/>
    </source>
</evidence>
<protein>
    <submittedName>
        <fullName evidence="3">DUF2489 domain-containing protein</fullName>
    </submittedName>
</protein>
<feature type="domain" description="DUF2489" evidence="2">
    <location>
        <begin position="17"/>
        <end position="142"/>
    </location>
</feature>
<dbReference type="InterPro" id="IPR019617">
    <property type="entry name" value="DUF2489"/>
</dbReference>
<organism evidence="3 4">
    <name type="scientific">Marinomonas phaeophyticola</name>
    <dbReference type="NCBI Taxonomy" id="3004091"/>
    <lineage>
        <taxon>Bacteria</taxon>
        <taxon>Pseudomonadati</taxon>
        <taxon>Pseudomonadota</taxon>
        <taxon>Gammaproteobacteria</taxon>
        <taxon>Oceanospirillales</taxon>
        <taxon>Oceanospirillaceae</taxon>
        <taxon>Marinomonas</taxon>
    </lineage>
</organism>
<feature type="transmembrane region" description="Helical" evidence="1">
    <location>
        <begin position="6"/>
        <end position="28"/>
    </location>
</feature>
<dbReference type="EMBL" id="JAPUBN010000016">
    <property type="protein sequence ID" value="MCZ2722134.1"/>
    <property type="molecule type" value="Genomic_DNA"/>
</dbReference>
<dbReference type="Proteomes" id="UP001149719">
    <property type="component" value="Unassembled WGS sequence"/>
</dbReference>
<sequence length="152" mass="17517">MSLSVFFLALTTGILAIAGLVLLIIRLLKKNHERKQTLEEAERRLLEGRAQRIESIRVLLKVVGTEELGWIEASIRVKVLLDQLSFDLSAHEDIGVFYRVYAETEHIPTHESWNELPMKAKRKFRAQMEQCEEQHLNALKRGQKALSNFPLV</sequence>
<reference evidence="3" key="1">
    <citation type="submission" date="2022-12" db="EMBL/GenBank/DDBJ databases">
        <title>Marinomonas 15G1-11 sp. nov, isolated from marine algae.</title>
        <authorList>
            <person name="Butt M."/>
            <person name="Choi D.G."/>
            <person name="Kim J.M."/>
            <person name="Lee J.K."/>
            <person name="Baek J.H."/>
            <person name="Jeon C.O."/>
        </authorList>
    </citation>
    <scope>NUCLEOTIDE SEQUENCE</scope>
    <source>
        <strain evidence="3">15G1-11</strain>
    </source>
</reference>
<dbReference type="Pfam" id="PF10675">
    <property type="entry name" value="DUF2489"/>
    <property type="match status" value="1"/>
</dbReference>
<evidence type="ECO:0000256" key="1">
    <source>
        <dbReference type="SAM" id="Phobius"/>
    </source>
</evidence>
<keyword evidence="1" id="KW-0812">Transmembrane</keyword>
<proteinExistence type="predicted"/>
<name>A0ABT4JUV6_9GAMM</name>
<comment type="caution">
    <text evidence="3">The sequence shown here is derived from an EMBL/GenBank/DDBJ whole genome shotgun (WGS) entry which is preliminary data.</text>
</comment>
<keyword evidence="4" id="KW-1185">Reference proteome</keyword>
<keyword evidence="1" id="KW-1133">Transmembrane helix</keyword>
<evidence type="ECO:0000259" key="2">
    <source>
        <dbReference type="Pfam" id="PF10675"/>
    </source>
</evidence>
<gene>
    <name evidence="3" type="ORF">O1D97_10860</name>
</gene>
<accession>A0ABT4JUV6</accession>
<evidence type="ECO:0000313" key="3">
    <source>
        <dbReference type="EMBL" id="MCZ2722134.1"/>
    </source>
</evidence>
<keyword evidence="1" id="KW-0472">Membrane</keyword>
<dbReference type="RefSeq" id="WP_269125526.1">
    <property type="nucleotide sequence ID" value="NZ_JAPUBN010000016.1"/>
</dbReference>